<accession>A0A1R4EXR8</accession>
<sequence>MPVELTETPSSDDLAQPPEPPAVMRDAQGRLRAAPLADDPMLP</sequence>
<dbReference type="RefSeq" id="WP_256968043.1">
    <property type="nucleotide sequence ID" value="NZ_FUIE01000011.1"/>
</dbReference>
<evidence type="ECO:0000313" key="3">
    <source>
        <dbReference type="Proteomes" id="UP000195766"/>
    </source>
</evidence>
<organism evidence="2 3">
    <name type="scientific">Brevundimonas diminuta 3F5N</name>
    <dbReference type="NCBI Taxonomy" id="1255603"/>
    <lineage>
        <taxon>Bacteria</taxon>
        <taxon>Pseudomonadati</taxon>
        <taxon>Pseudomonadota</taxon>
        <taxon>Alphaproteobacteria</taxon>
        <taxon>Caulobacterales</taxon>
        <taxon>Caulobacteraceae</taxon>
        <taxon>Brevundimonas</taxon>
    </lineage>
</organism>
<dbReference type="AlphaFoldDB" id="A0A1R4EXR8"/>
<gene>
    <name evidence="2" type="ORF">FM111_01400</name>
</gene>
<protein>
    <submittedName>
        <fullName evidence="2">Uncharacterized protein</fullName>
    </submittedName>
</protein>
<name>A0A1R4EXR8_BREDI</name>
<dbReference type="Proteomes" id="UP000195766">
    <property type="component" value="Unassembled WGS sequence"/>
</dbReference>
<dbReference type="EMBL" id="FUIE01000011">
    <property type="protein sequence ID" value="SJM48429.1"/>
    <property type="molecule type" value="Genomic_DNA"/>
</dbReference>
<evidence type="ECO:0000256" key="1">
    <source>
        <dbReference type="SAM" id="MobiDB-lite"/>
    </source>
</evidence>
<reference evidence="2 3" key="1">
    <citation type="submission" date="2017-02" db="EMBL/GenBank/DDBJ databases">
        <authorList>
            <person name="Peterson S.W."/>
        </authorList>
    </citation>
    <scope>NUCLEOTIDE SEQUENCE [LARGE SCALE GENOMIC DNA]</scope>
    <source>
        <strain evidence="2 3">3F5N</strain>
    </source>
</reference>
<proteinExistence type="predicted"/>
<evidence type="ECO:0000313" key="2">
    <source>
        <dbReference type="EMBL" id="SJM48429.1"/>
    </source>
</evidence>
<feature type="region of interest" description="Disordered" evidence="1">
    <location>
        <begin position="1"/>
        <end position="43"/>
    </location>
</feature>